<keyword evidence="2" id="KW-1133">Transmembrane helix</keyword>
<keyword evidence="2" id="KW-0472">Membrane</keyword>
<keyword evidence="5" id="KW-1185">Reference proteome</keyword>
<dbReference type="Proteomes" id="UP001212152">
    <property type="component" value="Unassembled WGS sequence"/>
</dbReference>
<name>A0AAD5TLF3_9FUNG</name>
<organism evidence="4 5">
    <name type="scientific">Geranomyces variabilis</name>
    <dbReference type="NCBI Taxonomy" id="109894"/>
    <lineage>
        <taxon>Eukaryota</taxon>
        <taxon>Fungi</taxon>
        <taxon>Fungi incertae sedis</taxon>
        <taxon>Chytridiomycota</taxon>
        <taxon>Chytridiomycota incertae sedis</taxon>
        <taxon>Chytridiomycetes</taxon>
        <taxon>Spizellomycetales</taxon>
        <taxon>Powellomycetaceae</taxon>
        <taxon>Geranomyces</taxon>
    </lineage>
</organism>
<gene>
    <name evidence="4" type="ORF">HDU87_003301</name>
</gene>
<feature type="transmembrane region" description="Helical" evidence="2">
    <location>
        <begin position="41"/>
        <end position="61"/>
    </location>
</feature>
<evidence type="ECO:0000313" key="5">
    <source>
        <dbReference type="Proteomes" id="UP001212152"/>
    </source>
</evidence>
<feature type="transmembrane region" description="Helical" evidence="2">
    <location>
        <begin position="82"/>
        <end position="101"/>
    </location>
</feature>
<dbReference type="EMBL" id="JADGJQ010000024">
    <property type="protein sequence ID" value="KAJ3178746.1"/>
    <property type="molecule type" value="Genomic_DNA"/>
</dbReference>
<evidence type="ECO:0000313" key="4">
    <source>
        <dbReference type="EMBL" id="KAJ3178746.1"/>
    </source>
</evidence>
<keyword evidence="3" id="KW-0732">Signal</keyword>
<feature type="transmembrane region" description="Helical" evidence="2">
    <location>
        <begin position="121"/>
        <end position="143"/>
    </location>
</feature>
<feature type="signal peptide" evidence="3">
    <location>
        <begin position="1"/>
        <end position="17"/>
    </location>
</feature>
<reference evidence="4" key="1">
    <citation type="submission" date="2020-05" db="EMBL/GenBank/DDBJ databases">
        <title>Phylogenomic resolution of chytrid fungi.</title>
        <authorList>
            <person name="Stajich J.E."/>
            <person name="Amses K."/>
            <person name="Simmons R."/>
            <person name="Seto K."/>
            <person name="Myers J."/>
            <person name="Bonds A."/>
            <person name="Quandt C.A."/>
            <person name="Barry K."/>
            <person name="Liu P."/>
            <person name="Grigoriev I."/>
            <person name="Longcore J.E."/>
            <person name="James T.Y."/>
        </authorList>
    </citation>
    <scope>NUCLEOTIDE SEQUENCE</scope>
    <source>
        <strain evidence="4">JEL0379</strain>
    </source>
</reference>
<sequence>MRIGLCALAVLVVAGNAVEIWRNIHSQANYSDSMLKLWSPFQWINVVFAGCAILGALLGLAGLITKSRPLVIIFARVEQATVWVNIVRAIAFSVAISLGRSTFVAYCQQRNPLTANDCGNAVTWAIVSVALISLAGAVFAYYYHRMISAYAQDLLDRRSGGGSSSSSAGSMAPYAVLDEERGASAPAPPSFSDYHQQPPKDTLRPPSMTAADAWPRRPPPPPSFDEGRGQHAPPPLGYSPRDAKSFDSVRLSSDEPRDAGFTRGLKILQQ</sequence>
<feature type="chain" id="PRO_5042263667" evidence="3">
    <location>
        <begin position="18"/>
        <end position="270"/>
    </location>
</feature>
<accession>A0AAD5TLF3</accession>
<comment type="caution">
    <text evidence="4">The sequence shown here is derived from an EMBL/GenBank/DDBJ whole genome shotgun (WGS) entry which is preliminary data.</text>
</comment>
<feature type="region of interest" description="Disordered" evidence="1">
    <location>
        <begin position="182"/>
        <end position="270"/>
    </location>
</feature>
<evidence type="ECO:0000256" key="3">
    <source>
        <dbReference type="SAM" id="SignalP"/>
    </source>
</evidence>
<evidence type="ECO:0000256" key="2">
    <source>
        <dbReference type="SAM" id="Phobius"/>
    </source>
</evidence>
<protein>
    <submittedName>
        <fullName evidence="4">Uncharacterized protein</fullName>
    </submittedName>
</protein>
<dbReference type="AlphaFoldDB" id="A0AAD5TLF3"/>
<proteinExistence type="predicted"/>
<feature type="compositionally biased region" description="Basic and acidic residues" evidence="1">
    <location>
        <begin position="241"/>
        <end position="260"/>
    </location>
</feature>
<evidence type="ECO:0000256" key="1">
    <source>
        <dbReference type="SAM" id="MobiDB-lite"/>
    </source>
</evidence>
<keyword evidence="2" id="KW-0812">Transmembrane</keyword>